<evidence type="ECO:0000256" key="1">
    <source>
        <dbReference type="SAM" id="Phobius"/>
    </source>
</evidence>
<keyword evidence="1" id="KW-0472">Membrane</keyword>
<keyword evidence="1" id="KW-0812">Transmembrane</keyword>
<protein>
    <submittedName>
        <fullName evidence="2">Uncharacterized protein</fullName>
    </submittedName>
</protein>
<feature type="transmembrane region" description="Helical" evidence="1">
    <location>
        <begin position="6"/>
        <end position="26"/>
    </location>
</feature>
<evidence type="ECO:0000313" key="2">
    <source>
        <dbReference type="EMBL" id="GJD46362.1"/>
    </source>
</evidence>
<comment type="caution">
    <text evidence="2">The sequence shown here is derived from an EMBL/GenBank/DDBJ whole genome shotgun (WGS) entry which is preliminary data.</text>
</comment>
<reference evidence="2 3" key="1">
    <citation type="journal article" date="2021" name="Front. Microbiol.">
        <title>Comprehensive Comparative Genomics and Phenotyping of Methylobacterium Species.</title>
        <authorList>
            <person name="Alessa O."/>
            <person name="Ogura Y."/>
            <person name="Fujitani Y."/>
            <person name="Takami H."/>
            <person name="Hayashi T."/>
            <person name="Sahin N."/>
            <person name="Tani A."/>
        </authorList>
    </citation>
    <scope>NUCLEOTIDE SEQUENCE [LARGE SCALE GENOMIC DNA]</scope>
    <source>
        <strain evidence="2 3">DSM 23679</strain>
    </source>
</reference>
<keyword evidence="1" id="KW-1133">Transmembrane helix</keyword>
<proteinExistence type="predicted"/>
<organism evidence="2 3">
    <name type="scientific">Methylobacterium cerastii</name>
    <dbReference type="NCBI Taxonomy" id="932741"/>
    <lineage>
        <taxon>Bacteria</taxon>
        <taxon>Pseudomonadati</taxon>
        <taxon>Pseudomonadota</taxon>
        <taxon>Alphaproteobacteria</taxon>
        <taxon>Hyphomicrobiales</taxon>
        <taxon>Methylobacteriaceae</taxon>
        <taxon>Methylobacterium</taxon>
    </lineage>
</organism>
<evidence type="ECO:0000313" key="3">
    <source>
        <dbReference type="Proteomes" id="UP001055117"/>
    </source>
</evidence>
<keyword evidence="3" id="KW-1185">Reference proteome</keyword>
<name>A0ABQ4QM87_9HYPH</name>
<dbReference type="EMBL" id="BPQG01000074">
    <property type="protein sequence ID" value="GJD46362.1"/>
    <property type="molecule type" value="Genomic_DNA"/>
</dbReference>
<accession>A0ABQ4QM87</accession>
<gene>
    <name evidence="2" type="ORF">AFCDBAGC_4242</name>
</gene>
<dbReference type="Proteomes" id="UP001055117">
    <property type="component" value="Unassembled WGS sequence"/>
</dbReference>
<sequence>MSDPHVLLMFAFPICGLMLGLWAFWLTRRAHD</sequence>